<accession>A0A8J2J399</accession>
<evidence type="ECO:0000259" key="1">
    <source>
        <dbReference type="PROSITE" id="PS50263"/>
    </source>
</evidence>
<feature type="domain" description="CN hydrolase" evidence="1">
    <location>
        <begin position="1"/>
        <end position="68"/>
    </location>
</feature>
<dbReference type="InterPro" id="IPR003010">
    <property type="entry name" value="C-N_Hydrolase"/>
</dbReference>
<keyword evidence="3" id="KW-1185">Reference proteome</keyword>
<dbReference type="Proteomes" id="UP000708208">
    <property type="component" value="Unassembled WGS sequence"/>
</dbReference>
<dbReference type="InterPro" id="IPR040154">
    <property type="entry name" value="Biotinidase/VNN"/>
</dbReference>
<dbReference type="EMBL" id="CAJVCH010006705">
    <property type="protein sequence ID" value="CAG7659394.1"/>
    <property type="molecule type" value="Genomic_DNA"/>
</dbReference>
<dbReference type="PROSITE" id="PS50263">
    <property type="entry name" value="CN_HYDROLASE"/>
    <property type="match status" value="1"/>
</dbReference>
<dbReference type="AlphaFoldDB" id="A0A8J2J399"/>
<proteinExistence type="predicted"/>
<name>A0A8J2J399_9HEXA</name>
<dbReference type="PANTHER" id="PTHR10609">
    <property type="entry name" value="BIOTINIDASE-RELATED"/>
    <property type="match status" value="1"/>
</dbReference>
<dbReference type="OrthoDB" id="10250282at2759"/>
<evidence type="ECO:0000313" key="2">
    <source>
        <dbReference type="EMBL" id="CAG7659394.1"/>
    </source>
</evidence>
<evidence type="ECO:0000313" key="3">
    <source>
        <dbReference type="Proteomes" id="UP000708208"/>
    </source>
</evidence>
<reference evidence="2" key="1">
    <citation type="submission" date="2021-06" db="EMBL/GenBank/DDBJ databases">
        <authorList>
            <person name="Hodson N. C."/>
            <person name="Mongue J. A."/>
            <person name="Jaron S. K."/>
        </authorList>
    </citation>
    <scope>NUCLEOTIDE SEQUENCE</scope>
</reference>
<protein>
    <recommendedName>
        <fullName evidence="1">CN hydrolase domain-containing protein</fullName>
    </recommendedName>
</protein>
<feature type="non-terminal residue" evidence="2">
    <location>
        <position position="68"/>
    </location>
</feature>
<comment type="caution">
    <text evidence="2">The sequence shown here is derived from an EMBL/GenBank/DDBJ whole genome shotgun (WGS) entry which is preliminary data.</text>
</comment>
<sequence>FGVTFGVFICFDLLFEQPAKQLVANGITHFVFPTSWIDELPFLTAIQAQMFWASSSKATLLASGYHNP</sequence>
<feature type="non-terminal residue" evidence="2">
    <location>
        <position position="1"/>
    </location>
</feature>
<gene>
    <name evidence="2" type="ORF">AFUS01_LOCUS1214</name>
</gene>
<organism evidence="2 3">
    <name type="scientific">Allacma fusca</name>
    <dbReference type="NCBI Taxonomy" id="39272"/>
    <lineage>
        <taxon>Eukaryota</taxon>
        <taxon>Metazoa</taxon>
        <taxon>Ecdysozoa</taxon>
        <taxon>Arthropoda</taxon>
        <taxon>Hexapoda</taxon>
        <taxon>Collembola</taxon>
        <taxon>Symphypleona</taxon>
        <taxon>Sminthuridae</taxon>
        <taxon>Allacma</taxon>
    </lineage>
</organism>
<dbReference type="PANTHER" id="PTHR10609:SF14">
    <property type="entry name" value="BIOTINIDASE"/>
    <property type="match status" value="1"/>
</dbReference>